<feature type="compositionally biased region" description="Low complexity" evidence="1">
    <location>
        <begin position="47"/>
        <end position="57"/>
    </location>
</feature>
<proteinExistence type="predicted"/>
<protein>
    <submittedName>
        <fullName evidence="2">Uncharacterized protein</fullName>
    </submittedName>
</protein>
<dbReference type="EMBL" id="JACHGN010000008">
    <property type="protein sequence ID" value="MBB5134391.1"/>
    <property type="molecule type" value="Genomic_DNA"/>
</dbReference>
<sequence length="119" mass="12202">MGCVAVARGDQGATTTLATLRTVAHALRGWPTPLGIALSGESARFADPPHTATIPAAAPTPAPARAPIPDPLPAGAPIPDPVPVPGHERARAQTCVMLGQVIFLARIVARKRAAELQRA</sequence>
<name>A0A840P970_9ACTN</name>
<gene>
    <name evidence="2" type="ORF">HNP84_004123</name>
</gene>
<comment type="caution">
    <text evidence="2">The sequence shown here is derived from an EMBL/GenBank/DDBJ whole genome shotgun (WGS) entry which is preliminary data.</text>
</comment>
<accession>A0A840P970</accession>
<keyword evidence="3" id="KW-1185">Reference proteome</keyword>
<reference evidence="2 3" key="1">
    <citation type="submission" date="2020-08" db="EMBL/GenBank/DDBJ databases">
        <title>Genomic Encyclopedia of Type Strains, Phase IV (KMG-IV): sequencing the most valuable type-strain genomes for metagenomic binning, comparative biology and taxonomic classification.</title>
        <authorList>
            <person name="Goeker M."/>
        </authorList>
    </citation>
    <scope>NUCLEOTIDE SEQUENCE [LARGE SCALE GENOMIC DNA]</scope>
    <source>
        <strain evidence="2 3">DSM 45615</strain>
    </source>
</reference>
<evidence type="ECO:0000313" key="2">
    <source>
        <dbReference type="EMBL" id="MBB5134391.1"/>
    </source>
</evidence>
<evidence type="ECO:0000313" key="3">
    <source>
        <dbReference type="Proteomes" id="UP000578449"/>
    </source>
</evidence>
<organism evidence="2 3">
    <name type="scientific">Thermocatellispora tengchongensis</name>
    <dbReference type="NCBI Taxonomy" id="1073253"/>
    <lineage>
        <taxon>Bacteria</taxon>
        <taxon>Bacillati</taxon>
        <taxon>Actinomycetota</taxon>
        <taxon>Actinomycetes</taxon>
        <taxon>Streptosporangiales</taxon>
        <taxon>Streptosporangiaceae</taxon>
        <taxon>Thermocatellispora</taxon>
    </lineage>
</organism>
<feature type="region of interest" description="Disordered" evidence="1">
    <location>
        <begin position="47"/>
        <end position="86"/>
    </location>
</feature>
<dbReference type="AlphaFoldDB" id="A0A840P970"/>
<feature type="compositionally biased region" description="Pro residues" evidence="1">
    <location>
        <begin position="58"/>
        <end position="84"/>
    </location>
</feature>
<dbReference type="Proteomes" id="UP000578449">
    <property type="component" value="Unassembled WGS sequence"/>
</dbReference>
<evidence type="ECO:0000256" key="1">
    <source>
        <dbReference type="SAM" id="MobiDB-lite"/>
    </source>
</evidence>